<protein>
    <recommendedName>
        <fullName evidence="2">Nucleotidase</fullName>
    </recommendedName>
</protein>
<dbReference type="AlphaFoldDB" id="A0A1J5SMS5"/>
<accession>A0A1J5SMS5</accession>
<sequence>MSATVPTPAPTDPTPGDRPTVAIDIDDTLNDFSHTLRTLPIPYDPTYALSEPTFAAFLARVREDAPESGDLLSTEYSYFRYRIHELCYRAAAPRSDGVDFVRWLREEGWRIVICTRRDLRRAQACTRAWLEAHVVPFDHLFMAANKIAFCRAWGIPHLVDDDPFQIEHGGAHGVQVYYPVMAKHAALPPHTARGFSSFEEVKSWIRASAS</sequence>
<dbReference type="Gene3D" id="3.40.50.1000">
    <property type="entry name" value="HAD superfamily/HAD-like"/>
    <property type="match status" value="1"/>
</dbReference>
<dbReference type="InterPro" id="IPR023214">
    <property type="entry name" value="HAD_sf"/>
</dbReference>
<comment type="caution">
    <text evidence="1">The sequence shown here is derived from an EMBL/GenBank/DDBJ whole genome shotgun (WGS) entry which is preliminary data.</text>
</comment>
<gene>
    <name evidence="1" type="ORF">GALL_126240</name>
</gene>
<evidence type="ECO:0000313" key="1">
    <source>
        <dbReference type="EMBL" id="OIR05312.1"/>
    </source>
</evidence>
<dbReference type="EMBL" id="MLJW01000051">
    <property type="protein sequence ID" value="OIR05312.1"/>
    <property type="molecule type" value="Genomic_DNA"/>
</dbReference>
<name>A0A1J5SMS5_9ZZZZ</name>
<organism evidence="1">
    <name type="scientific">mine drainage metagenome</name>
    <dbReference type="NCBI Taxonomy" id="410659"/>
    <lineage>
        <taxon>unclassified sequences</taxon>
        <taxon>metagenomes</taxon>
        <taxon>ecological metagenomes</taxon>
    </lineage>
</organism>
<proteinExistence type="predicted"/>
<dbReference type="SUPFAM" id="SSF56784">
    <property type="entry name" value="HAD-like"/>
    <property type="match status" value="1"/>
</dbReference>
<reference evidence="1" key="1">
    <citation type="submission" date="2016-10" db="EMBL/GenBank/DDBJ databases">
        <title>Sequence of Gallionella enrichment culture.</title>
        <authorList>
            <person name="Poehlein A."/>
            <person name="Muehling M."/>
            <person name="Daniel R."/>
        </authorList>
    </citation>
    <scope>NUCLEOTIDE SEQUENCE</scope>
</reference>
<evidence type="ECO:0008006" key="2">
    <source>
        <dbReference type="Google" id="ProtNLM"/>
    </source>
</evidence>
<dbReference type="InterPro" id="IPR036412">
    <property type="entry name" value="HAD-like_sf"/>
</dbReference>